<proteinExistence type="predicted"/>
<accession>A0A0L0F0F2</accession>
<evidence type="ECO:0000313" key="1">
    <source>
        <dbReference type="EMBL" id="KNC70084.1"/>
    </source>
</evidence>
<dbReference type="RefSeq" id="XP_014143986.1">
    <property type="nucleotide sequence ID" value="XM_014288511.1"/>
</dbReference>
<protein>
    <submittedName>
        <fullName evidence="1">Uncharacterized protein</fullName>
    </submittedName>
</protein>
<gene>
    <name evidence="1" type="ORF">SARC_17394</name>
</gene>
<feature type="non-terminal residue" evidence="1">
    <location>
        <position position="1"/>
    </location>
</feature>
<dbReference type="Proteomes" id="UP000054560">
    <property type="component" value="Unassembled WGS sequence"/>
</dbReference>
<dbReference type="AlphaFoldDB" id="A0A0L0F0F2"/>
<name>A0A0L0F0F2_9EUKA</name>
<keyword evidence="2" id="KW-1185">Reference proteome</keyword>
<evidence type="ECO:0000313" key="2">
    <source>
        <dbReference type="Proteomes" id="UP000054560"/>
    </source>
</evidence>
<dbReference type="GeneID" id="25917898"/>
<organism evidence="1 2">
    <name type="scientific">Sphaeroforma arctica JP610</name>
    <dbReference type="NCBI Taxonomy" id="667725"/>
    <lineage>
        <taxon>Eukaryota</taxon>
        <taxon>Ichthyosporea</taxon>
        <taxon>Ichthyophonida</taxon>
        <taxon>Sphaeroforma</taxon>
    </lineage>
</organism>
<dbReference type="EMBL" id="KQ252196">
    <property type="protein sequence ID" value="KNC70084.1"/>
    <property type="molecule type" value="Genomic_DNA"/>
</dbReference>
<reference evidence="1 2" key="1">
    <citation type="submission" date="2011-02" db="EMBL/GenBank/DDBJ databases">
        <title>The Genome Sequence of Sphaeroforma arctica JP610.</title>
        <authorList>
            <consortium name="The Broad Institute Genome Sequencing Platform"/>
            <person name="Russ C."/>
            <person name="Cuomo C."/>
            <person name="Young S.K."/>
            <person name="Zeng Q."/>
            <person name="Gargeya S."/>
            <person name="Alvarado L."/>
            <person name="Berlin A."/>
            <person name="Chapman S.B."/>
            <person name="Chen Z."/>
            <person name="Freedman E."/>
            <person name="Gellesch M."/>
            <person name="Goldberg J."/>
            <person name="Griggs A."/>
            <person name="Gujja S."/>
            <person name="Heilman E."/>
            <person name="Heiman D."/>
            <person name="Howarth C."/>
            <person name="Mehta T."/>
            <person name="Neiman D."/>
            <person name="Pearson M."/>
            <person name="Roberts A."/>
            <person name="Saif S."/>
            <person name="Shea T."/>
            <person name="Shenoy N."/>
            <person name="Sisk P."/>
            <person name="Stolte C."/>
            <person name="Sykes S."/>
            <person name="White J."/>
            <person name="Yandava C."/>
            <person name="Burger G."/>
            <person name="Gray M.W."/>
            <person name="Holland P.W.H."/>
            <person name="King N."/>
            <person name="Lang F.B.F."/>
            <person name="Roger A.J."/>
            <person name="Ruiz-Trillo I."/>
            <person name="Haas B."/>
            <person name="Nusbaum C."/>
            <person name="Birren B."/>
        </authorList>
    </citation>
    <scope>NUCLEOTIDE SEQUENCE [LARGE SCALE GENOMIC DNA]</scope>
    <source>
        <strain evidence="1 2">JP610</strain>
    </source>
</reference>
<sequence length="53" mass="5626">SSRVKGAPSIHVAGDATLDIGLVSVAEMEARVAVETMFIKDESKVKTLKTLKP</sequence>